<evidence type="ECO:0008006" key="2">
    <source>
        <dbReference type="Google" id="ProtNLM"/>
    </source>
</evidence>
<gene>
    <name evidence="1" type="ORF">ENW96_12900</name>
</gene>
<evidence type="ECO:0000313" key="1">
    <source>
        <dbReference type="EMBL" id="HGF35256.1"/>
    </source>
</evidence>
<name>A0A7C3UZC2_9BACT</name>
<dbReference type="InterPro" id="IPR029055">
    <property type="entry name" value="Ntn_hydrolases_N"/>
</dbReference>
<accession>A0A7C3UZC2</accession>
<organism evidence="1">
    <name type="scientific">Desulfobacca acetoxidans</name>
    <dbReference type="NCBI Taxonomy" id="60893"/>
    <lineage>
        <taxon>Bacteria</taxon>
        <taxon>Pseudomonadati</taxon>
        <taxon>Thermodesulfobacteriota</taxon>
        <taxon>Desulfobaccia</taxon>
        <taxon>Desulfobaccales</taxon>
        <taxon>Desulfobaccaceae</taxon>
        <taxon>Desulfobacca</taxon>
    </lineage>
</organism>
<comment type="caution">
    <text evidence="1">The sequence shown here is derived from an EMBL/GenBank/DDBJ whole genome shotgun (WGS) entry which is preliminary data.</text>
</comment>
<reference evidence="1" key="1">
    <citation type="journal article" date="2020" name="mSystems">
        <title>Genome- and Community-Level Interaction Insights into Carbon Utilization and Element Cycling Functions of Hydrothermarchaeota in Hydrothermal Sediment.</title>
        <authorList>
            <person name="Zhou Z."/>
            <person name="Liu Y."/>
            <person name="Xu W."/>
            <person name="Pan J."/>
            <person name="Luo Z.H."/>
            <person name="Li M."/>
        </authorList>
    </citation>
    <scope>NUCLEOTIDE SEQUENCE [LARGE SCALE GENOMIC DNA]</scope>
    <source>
        <strain evidence="1">SpSt-897</strain>
    </source>
</reference>
<protein>
    <recommendedName>
        <fullName evidence="2">20S proteasome subunit A/B</fullName>
    </recommendedName>
</protein>
<dbReference type="SUPFAM" id="SSF56235">
    <property type="entry name" value="N-terminal nucleophile aminohydrolases (Ntn hydrolases)"/>
    <property type="match status" value="1"/>
</dbReference>
<dbReference type="AlphaFoldDB" id="A0A7C3UZC2"/>
<dbReference type="EMBL" id="DTMF01000312">
    <property type="protein sequence ID" value="HGF35256.1"/>
    <property type="molecule type" value="Genomic_DNA"/>
</dbReference>
<proteinExistence type="predicted"/>
<sequence>MTQALAAFDDHGLVLATDSRATRFTDGAHREFFSVDKLFPLGEAAAILSGGAGVSVLLTQALRRAIGQRRGLDDLEDIAEFALEFLSRGYAQYLRQHGPEPEGFRRIYFILAGYLNHYPPPGYKIFLLGSEENEPLKVMPVTNLVVMPRNLGMEMRLVKALGANAPLAELLAMSKEFLEKQAAAKEEVGPPYAYATITPAGYRLVDA</sequence>